<keyword evidence="1" id="KW-0812">Transmembrane</keyword>
<keyword evidence="1" id="KW-1133">Transmembrane helix</keyword>
<dbReference type="EMBL" id="QGMK01000276">
    <property type="protein sequence ID" value="TVY82781.1"/>
    <property type="molecule type" value="Genomic_DNA"/>
</dbReference>
<keyword evidence="1" id="KW-0472">Membrane</keyword>
<dbReference type="Proteomes" id="UP000469558">
    <property type="component" value="Unassembled WGS sequence"/>
</dbReference>
<proteinExistence type="predicted"/>
<accession>A0A8T9CB30</accession>
<name>A0A8T9CB30_9HELO</name>
<comment type="caution">
    <text evidence="2">The sequence shown here is derived from an EMBL/GenBank/DDBJ whole genome shotgun (WGS) entry which is preliminary data.</text>
</comment>
<organism evidence="2 3">
    <name type="scientific">Lachnellula suecica</name>
    <dbReference type="NCBI Taxonomy" id="602035"/>
    <lineage>
        <taxon>Eukaryota</taxon>
        <taxon>Fungi</taxon>
        <taxon>Dikarya</taxon>
        <taxon>Ascomycota</taxon>
        <taxon>Pezizomycotina</taxon>
        <taxon>Leotiomycetes</taxon>
        <taxon>Helotiales</taxon>
        <taxon>Lachnaceae</taxon>
        <taxon>Lachnellula</taxon>
    </lineage>
</organism>
<evidence type="ECO:0000256" key="1">
    <source>
        <dbReference type="SAM" id="Phobius"/>
    </source>
</evidence>
<reference evidence="2 3" key="1">
    <citation type="submission" date="2018-05" db="EMBL/GenBank/DDBJ databases">
        <title>Genome sequencing and assembly of the regulated plant pathogen Lachnellula willkommii and related sister species for the development of diagnostic species identification markers.</title>
        <authorList>
            <person name="Giroux E."/>
            <person name="Bilodeau G."/>
        </authorList>
    </citation>
    <scope>NUCLEOTIDE SEQUENCE [LARGE SCALE GENOMIC DNA]</scope>
    <source>
        <strain evidence="2 3">CBS 268.59</strain>
    </source>
</reference>
<gene>
    <name evidence="2" type="ORF">LSUE1_G004971</name>
</gene>
<evidence type="ECO:0000313" key="3">
    <source>
        <dbReference type="Proteomes" id="UP000469558"/>
    </source>
</evidence>
<dbReference type="AlphaFoldDB" id="A0A8T9CB30"/>
<protein>
    <submittedName>
        <fullName evidence="2">Uncharacterized protein</fullName>
    </submittedName>
</protein>
<sequence length="75" mass="8070">MAISFPSKWPLALLPLISALLNLGISLGGICTAIPFYSPGISGFATALFFLRFFFPRFILVTSTGIITVFVLGED</sequence>
<evidence type="ECO:0000313" key="2">
    <source>
        <dbReference type="EMBL" id="TVY82781.1"/>
    </source>
</evidence>
<feature type="transmembrane region" description="Helical" evidence="1">
    <location>
        <begin position="49"/>
        <end position="72"/>
    </location>
</feature>
<keyword evidence="3" id="KW-1185">Reference proteome</keyword>